<name>A0A964E1V5_9PROT</name>
<evidence type="ECO:0000313" key="9">
    <source>
        <dbReference type="Proteomes" id="UP000721844"/>
    </source>
</evidence>
<dbReference type="RefSeq" id="WP_227304462.1">
    <property type="nucleotide sequence ID" value="NZ_JAESVA010000001.1"/>
</dbReference>
<evidence type="ECO:0000256" key="4">
    <source>
        <dbReference type="ARBA" id="ARBA00023159"/>
    </source>
</evidence>
<accession>A0A964E1V5</accession>
<dbReference type="PRINTS" id="PR00039">
    <property type="entry name" value="HTHLYSR"/>
</dbReference>
<protein>
    <submittedName>
        <fullName evidence="8">LysR family transcriptional regulator</fullName>
    </submittedName>
</protein>
<dbReference type="FunFam" id="1.10.10.10:FF:000001">
    <property type="entry name" value="LysR family transcriptional regulator"/>
    <property type="match status" value="1"/>
</dbReference>
<comment type="similarity">
    <text evidence="1">Belongs to the LysR transcriptional regulatory family.</text>
</comment>
<dbReference type="InterPro" id="IPR036388">
    <property type="entry name" value="WH-like_DNA-bd_sf"/>
</dbReference>
<keyword evidence="3" id="KW-0238">DNA-binding</keyword>
<comment type="caution">
    <text evidence="8">The sequence shown here is derived from an EMBL/GenBank/DDBJ whole genome shotgun (WGS) entry which is preliminary data.</text>
</comment>
<dbReference type="Pfam" id="PF03466">
    <property type="entry name" value="LysR_substrate"/>
    <property type="match status" value="1"/>
</dbReference>
<evidence type="ECO:0000256" key="1">
    <source>
        <dbReference type="ARBA" id="ARBA00009437"/>
    </source>
</evidence>
<dbReference type="Pfam" id="PF00126">
    <property type="entry name" value="HTH_1"/>
    <property type="match status" value="1"/>
</dbReference>
<gene>
    <name evidence="8" type="ORF">ACELLULO517_00240</name>
</gene>
<evidence type="ECO:0000256" key="5">
    <source>
        <dbReference type="ARBA" id="ARBA00023163"/>
    </source>
</evidence>
<dbReference type="Proteomes" id="UP000721844">
    <property type="component" value="Unassembled WGS sequence"/>
</dbReference>
<dbReference type="GO" id="GO:0032993">
    <property type="term" value="C:protein-DNA complex"/>
    <property type="evidence" value="ECO:0007669"/>
    <property type="project" value="TreeGrafter"/>
</dbReference>
<proteinExistence type="inferred from homology"/>
<dbReference type="PANTHER" id="PTHR30346">
    <property type="entry name" value="TRANSCRIPTIONAL DUAL REGULATOR HCAR-RELATED"/>
    <property type="match status" value="1"/>
</dbReference>
<dbReference type="InterPro" id="IPR005119">
    <property type="entry name" value="LysR_subst-bd"/>
</dbReference>
<dbReference type="EMBL" id="JAESVA010000001">
    <property type="protein sequence ID" value="MCB8878642.1"/>
    <property type="molecule type" value="Genomic_DNA"/>
</dbReference>
<keyword evidence="4" id="KW-0010">Activator</keyword>
<evidence type="ECO:0000256" key="6">
    <source>
        <dbReference type="SAM" id="MobiDB-lite"/>
    </source>
</evidence>
<keyword evidence="5" id="KW-0804">Transcription</keyword>
<dbReference type="PANTHER" id="PTHR30346:SF26">
    <property type="entry name" value="HYDROGEN PEROXIDE-INDUCIBLE GENES ACTIVATOR"/>
    <property type="match status" value="1"/>
</dbReference>
<dbReference type="GO" id="GO:0003677">
    <property type="term" value="F:DNA binding"/>
    <property type="evidence" value="ECO:0007669"/>
    <property type="project" value="UniProtKB-KW"/>
</dbReference>
<reference evidence="8 9" key="1">
    <citation type="journal article" date="2021" name="Microorganisms">
        <title>Acidisoma silvae sp. nov. and Acidisomacellulosilytica sp. nov., Two Acidophilic Bacteria Isolated from Decaying Wood, Hydrolyzing Cellulose and Producing Poly-3-hydroxybutyrate.</title>
        <authorList>
            <person name="Mieszkin S."/>
            <person name="Pouder E."/>
            <person name="Uroz S."/>
            <person name="Simon-Colin C."/>
            <person name="Alain K."/>
        </authorList>
    </citation>
    <scope>NUCLEOTIDE SEQUENCE [LARGE SCALE GENOMIC DNA]</scope>
    <source>
        <strain evidence="8 9">HW T5.17</strain>
    </source>
</reference>
<dbReference type="SUPFAM" id="SSF53850">
    <property type="entry name" value="Periplasmic binding protein-like II"/>
    <property type="match status" value="1"/>
</dbReference>
<evidence type="ECO:0000313" key="8">
    <source>
        <dbReference type="EMBL" id="MCB8878642.1"/>
    </source>
</evidence>
<evidence type="ECO:0000256" key="3">
    <source>
        <dbReference type="ARBA" id="ARBA00023125"/>
    </source>
</evidence>
<dbReference type="Gene3D" id="1.10.10.10">
    <property type="entry name" value="Winged helix-like DNA-binding domain superfamily/Winged helix DNA-binding domain"/>
    <property type="match status" value="1"/>
</dbReference>
<dbReference type="AlphaFoldDB" id="A0A964E1V5"/>
<dbReference type="InterPro" id="IPR036390">
    <property type="entry name" value="WH_DNA-bd_sf"/>
</dbReference>
<feature type="domain" description="HTH lysR-type" evidence="7">
    <location>
        <begin position="9"/>
        <end position="66"/>
    </location>
</feature>
<evidence type="ECO:0000256" key="2">
    <source>
        <dbReference type="ARBA" id="ARBA00023015"/>
    </source>
</evidence>
<sequence length="328" mass="35579">MSEWGFAGLSLRDLEYAIAVADLRHFGKAAERCGVSQPALSEQIRKLEAVLRVTLFERSRKSVEVTVEGAAILRQARAVLREARGLFDVARSHGDPLAGPLRLGVIPTLGPYYLPLVLQSLRGAFPALALRLEEGMTDQILDRLQANSLDLVLIALPEPMAGLSTEALFFEPFQIVAPESHPIAHLNRITVEDLRGEDFLLLEEGHCLRDQAVALCGSHPRRAGRFASSLEMLRHMIAAGEGFALLPALSVKDRPDLDGLAAIRPVEAIEMGEGQAPTLPGRTIGLVWRSRDPRNTAFRRLAGFLRGHAPQGTQAAPDPAPEADPAVA</sequence>
<keyword evidence="2" id="KW-0805">Transcription regulation</keyword>
<dbReference type="InterPro" id="IPR000847">
    <property type="entry name" value="LysR_HTH_N"/>
</dbReference>
<evidence type="ECO:0000259" key="7">
    <source>
        <dbReference type="PROSITE" id="PS50931"/>
    </source>
</evidence>
<organism evidence="8 9">
    <name type="scientific">Acidisoma cellulosilyticum</name>
    <dbReference type="NCBI Taxonomy" id="2802395"/>
    <lineage>
        <taxon>Bacteria</taxon>
        <taxon>Pseudomonadati</taxon>
        <taxon>Pseudomonadota</taxon>
        <taxon>Alphaproteobacteria</taxon>
        <taxon>Acetobacterales</taxon>
        <taxon>Acidocellaceae</taxon>
        <taxon>Acidisoma</taxon>
    </lineage>
</organism>
<dbReference type="Gene3D" id="3.40.190.10">
    <property type="entry name" value="Periplasmic binding protein-like II"/>
    <property type="match status" value="2"/>
</dbReference>
<dbReference type="CDD" id="cd08411">
    <property type="entry name" value="PBP2_OxyR"/>
    <property type="match status" value="1"/>
</dbReference>
<keyword evidence="9" id="KW-1185">Reference proteome</keyword>
<feature type="region of interest" description="Disordered" evidence="6">
    <location>
        <begin position="308"/>
        <end position="328"/>
    </location>
</feature>
<dbReference type="SUPFAM" id="SSF46785">
    <property type="entry name" value="Winged helix' DNA-binding domain"/>
    <property type="match status" value="1"/>
</dbReference>
<dbReference type="PROSITE" id="PS50931">
    <property type="entry name" value="HTH_LYSR"/>
    <property type="match status" value="1"/>
</dbReference>
<dbReference type="GO" id="GO:0003700">
    <property type="term" value="F:DNA-binding transcription factor activity"/>
    <property type="evidence" value="ECO:0007669"/>
    <property type="project" value="InterPro"/>
</dbReference>